<feature type="compositionally biased region" description="Basic and acidic residues" evidence="2">
    <location>
        <begin position="1"/>
        <end position="10"/>
    </location>
</feature>
<protein>
    <submittedName>
        <fullName evidence="3">Uncharacterized protein</fullName>
    </submittedName>
</protein>
<feature type="region of interest" description="Disordered" evidence="2">
    <location>
        <begin position="312"/>
        <end position="339"/>
    </location>
</feature>
<feature type="coiled-coil region" evidence="1">
    <location>
        <begin position="130"/>
        <end position="199"/>
    </location>
</feature>
<accession>A0A0S4JLS4</accession>
<keyword evidence="4" id="KW-1185">Reference proteome</keyword>
<evidence type="ECO:0000313" key="4">
    <source>
        <dbReference type="Proteomes" id="UP000051952"/>
    </source>
</evidence>
<reference evidence="4" key="1">
    <citation type="submission" date="2015-09" db="EMBL/GenBank/DDBJ databases">
        <authorList>
            <consortium name="Pathogen Informatics"/>
        </authorList>
    </citation>
    <scope>NUCLEOTIDE SEQUENCE [LARGE SCALE GENOMIC DNA]</scope>
    <source>
        <strain evidence="4">Lake Konstanz</strain>
    </source>
</reference>
<name>A0A0S4JLS4_BODSA</name>
<sequence>MPRLDLDGKSILDAIESPRRPLQRSPYPSPVGSTVKRDAQHRSPVRTRQEFDSGVSAVEAAFLSQRVAAIEDRFSGLESLVSRLAGKLDTFLRTVENDRQVSEALDIRLSSTQDQLSLVQKATVDFGNRIVEQNRAVERVSQQMSSLESAHQSLVLLERRVDDNQRQVRLQAEEAARQSDALRLQIAQATRLLQSYSRRQCEALSTENAARLDAFEQDRHELIQQVADVSHGMNETRVALADVRGQLAAVDRTLRVREEGERQHGEDIKVLQRRLLSALRHLSSDANTFLVTPTAAAPQDNLSPAFHVSDGHRLRHQTSPQVSKHTDASVWSSNSPRKHSLPRAEVIDPLVATPVAPVAVARNDDEGIDQFLAELNFLSRNAL</sequence>
<evidence type="ECO:0000313" key="3">
    <source>
        <dbReference type="EMBL" id="CUG90347.1"/>
    </source>
</evidence>
<keyword evidence="1" id="KW-0175">Coiled coil</keyword>
<feature type="compositionally biased region" description="Basic and acidic residues" evidence="2">
    <location>
        <begin position="35"/>
        <end position="50"/>
    </location>
</feature>
<organism evidence="3 4">
    <name type="scientific">Bodo saltans</name>
    <name type="common">Flagellated protozoan</name>
    <dbReference type="NCBI Taxonomy" id="75058"/>
    <lineage>
        <taxon>Eukaryota</taxon>
        <taxon>Discoba</taxon>
        <taxon>Euglenozoa</taxon>
        <taxon>Kinetoplastea</taxon>
        <taxon>Metakinetoplastina</taxon>
        <taxon>Eubodonida</taxon>
        <taxon>Bodonidae</taxon>
        <taxon>Bodo</taxon>
    </lineage>
</organism>
<evidence type="ECO:0000256" key="2">
    <source>
        <dbReference type="SAM" id="MobiDB-lite"/>
    </source>
</evidence>
<dbReference type="VEuPathDB" id="TriTrypDB:BSAL_26255"/>
<dbReference type="EMBL" id="CYKH01001815">
    <property type="protein sequence ID" value="CUG90347.1"/>
    <property type="molecule type" value="Genomic_DNA"/>
</dbReference>
<feature type="compositionally biased region" description="Polar residues" evidence="2">
    <location>
        <begin position="317"/>
        <end position="335"/>
    </location>
</feature>
<dbReference type="AlphaFoldDB" id="A0A0S4JLS4"/>
<dbReference type="Proteomes" id="UP000051952">
    <property type="component" value="Unassembled WGS sequence"/>
</dbReference>
<proteinExistence type="predicted"/>
<gene>
    <name evidence="3" type="ORF">BSAL_26255</name>
</gene>
<feature type="region of interest" description="Disordered" evidence="2">
    <location>
        <begin position="1"/>
        <end position="50"/>
    </location>
</feature>
<evidence type="ECO:0000256" key="1">
    <source>
        <dbReference type="SAM" id="Coils"/>
    </source>
</evidence>